<evidence type="ECO:0000313" key="2">
    <source>
        <dbReference type="Proteomes" id="UP000019471"/>
    </source>
</evidence>
<dbReference type="EMBL" id="AMGX01000009">
    <property type="protein sequence ID" value="EXJ70571.1"/>
    <property type="molecule type" value="Genomic_DNA"/>
</dbReference>
<keyword evidence="2" id="KW-1185">Reference proteome</keyword>
<name>W9X0W7_9EURO</name>
<proteinExistence type="predicted"/>
<dbReference type="Proteomes" id="UP000019471">
    <property type="component" value="Unassembled WGS sequence"/>
</dbReference>
<accession>W9X0W7</accession>
<gene>
    <name evidence="1" type="ORF">A1O5_06641</name>
</gene>
<organism evidence="1 2">
    <name type="scientific">Cladophialophora psammophila CBS 110553</name>
    <dbReference type="NCBI Taxonomy" id="1182543"/>
    <lineage>
        <taxon>Eukaryota</taxon>
        <taxon>Fungi</taxon>
        <taxon>Dikarya</taxon>
        <taxon>Ascomycota</taxon>
        <taxon>Pezizomycotina</taxon>
        <taxon>Eurotiomycetes</taxon>
        <taxon>Chaetothyriomycetidae</taxon>
        <taxon>Chaetothyriales</taxon>
        <taxon>Herpotrichiellaceae</taxon>
        <taxon>Cladophialophora</taxon>
    </lineage>
</organism>
<dbReference type="HOGENOM" id="CLU_2885600_0_0_1"/>
<evidence type="ECO:0000313" key="1">
    <source>
        <dbReference type="EMBL" id="EXJ70571.1"/>
    </source>
</evidence>
<dbReference type="GeneID" id="19191350"/>
<dbReference type="RefSeq" id="XP_007745423.1">
    <property type="nucleotide sequence ID" value="XM_007747233.1"/>
</dbReference>
<reference evidence="1 2" key="1">
    <citation type="submission" date="2013-03" db="EMBL/GenBank/DDBJ databases">
        <title>The Genome Sequence of Cladophialophora psammophila CBS 110553.</title>
        <authorList>
            <consortium name="The Broad Institute Genomics Platform"/>
            <person name="Cuomo C."/>
            <person name="de Hoog S."/>
            <person name="Gorbushina A."/>
            <person name="Walker B."/>
            <person name="Young S.K."/>
            <person name="Zeng Q."/>
            <person name="Gargeya S."/>
            <person name="Fitzgerald M."/>
            <person name="Haas B."/>
            <person name="Abouelleil A."/>
            <person name="Allen A.W."/>
            <person name="Alvarado L."/>
            <person name="Arachchi H.M."/>
            <person name="Berlin A.M."/>
            <person name="Chapman S.B."/>
            <person name="Gainer-Dewar J."/>
            <person name="Goldberg J."/>
            <person name="Griggs A."/>
            <person name="Gujja S."/>
            <person name="Hansen M."/>
            <person name="Howarth C."/>
            <person name="Imamovic A."/>
            <person name="Ireland A."/>
            <person name="Larimer J."/>
            <person name="McCowan C."/>
            <person name="Murphy C."/>
            <person name="Pearson M."/>
            <person name="Poon T.W."/>
            <person name="Priest M."/>
            <person name="Roberts A."/>
            <person name="Saif S."/>
            <person name="Shea T."/>
            <person name="Sisk P."/>
            <person name="Sykes S."/>
            <person name="Wortman J."/>
            <person name="Nusbaum C."/>
            <person name="Birren B."/>
        </authorList>
    </citation>
    <scope>NUCLEOTIDE SEQUENCE [LARGE SCALE GENOMIC DNA]</scope>
    <source>
        <strain evidence="1 2">CBS 110553</strain>
    </source>
</reference>
<protein>
    <submittedName>
        <fullName evidence="1">Uncharacterized protein</fullName>
    </submittedName>
</protein>
<sequence>MDTVFQRLLRFIDQDGNTRYGEAGSITDPAELVGACIQIFEGSEPWDSGFRASSTHKVVKEVK</sequence>
<comment type="caution">
    <text evidence="1">The sequence shown here is derived from an EMBL/GenBank/DDBJ whole genome shotgun (WGS) entry which is preliminary data.</text>
</comment>
<dbReference type="AlphaFoldDB" id="W9X0W7"/>